<dbReference type="Proteomes" id="UP000198870">
    <property type="component" value="Unassembled WGS sequence"/>
</dbReference>
<keyword evidence="1 4" id="KW-0597">Phosphoprotein</keyword>
<feature type="DNA-binding region" description="OmpR/PhoB-type" evidence="5">
    <location>
        <begin position="130"/>
        <end position="231"/>
    </location>
</feature>
<proteinExistence type="predicted"/>
<dbReference type="SMART" id="SM00448">
    <property type="entry name" value="REC"/>
    <property type="match status" value="1"/>
</dbReference>
<protein>
    <submittedName>
        <fullName evidence="8">Two-component system, OmpR family, KDP operon response regulator KdpE/two-component system, OmpR family, response regulator VanR</fullName>
    </submittedName>
</protein>
<dbReference type="InterPro" id="IPR039420">
    <property type="entry name" value="WalR-like"/>
</dbReference>
<dbReference type="GO" id="GO:0000156">
    <property type="term" value="F:phosphorelay response regulator activity"/>
    <property type="evidence" value="ECO:0007669"/>
    <property type="project" value="TreeGrafter"/>
</dbReference>
<feature type="domain" description="Response regulatory" evidence="6">
    <location>
        <begin position="19"/>
        <end position="133"/>
    </location>
</feature>
<dbReference type="EMBL" id="FMUX01000003">
    <property type="protein sequence ID" value="SCY07796.1"/>
    <property type="molecule type" value="Genomic_DNA"/>
</dbReference>
<dbReference type="InterPro" id="IPR001789">
    <property type="entry name" value="Sig_transdc_resp-reg_receiver"/>
</dbReference>
<dbReference type="PANTHER" id="PTHR48111">
    <property type="entry name" value="REGULATOR OF RPOS"/>
    <property type="match status" value="1"/>
</dbReference>
<dbReference type="PANTHER" id="PTHR48111:SF40">
    <property type="entry name" value="PHOSPHATE REGULON TRANSCRIPTIONAL REGULATORY PROTEIN PHOB"/>
    <property type="match status" value="1"/>
</dbReference>
<evidence type="ECO:0000256" key="3">
    <source>
        <dbReference type="ARBA" id="ARBA00023125"/>
    </source>
</evidence>
<evidence type="ECO:0000256" key="1">
    <source>
        <dbReference type="ARBA" id="ARBA00022553"/>
    </source>
</evidence>
<dbReference type="SUPFAM" id="SSF46894">
    <property type="entry name" value="C-terminal effector domain of the bipartite response regulators"/>
    <property type="match status" value="1"/>
</dbReference>
<evidence type="ECO:0000256" key="2">
    <source>
        <dbReference type="ARBA" id="ARBA00023012"/>
    </source>
</evidence>
<dbReference type="Pfam" id="PF00486">
    <property type="entry name" value="Trans_reg_C"/>
    <property type="match status" value="1"/>
</dbReference>
<dbReference type="GO" id="GO:0000976">
    <property type="term" value="F:transcription cis-regulatory region binding"/>
    <property type="evidence" value="ECO:0007669"/>
    <property type="project" value="TreeGrafter"/>
</dbReference>
<dbReference type="CDD" id="cd00383">
    <property type="entry name" value="trans_reg_C"/>
    <property type="match status" value="1"/>
</dbReference>
<gene>
    <name evidence="8" type="ORF">SAMN05216233_103306</name>
</gene>
<dbReference type="GO" id="GO:0032993">
    <property type="term" value="C:protein-DNA complex"/>
    <property type="evidence" value="ECO:0007669"/>
    <property type="project" value="TreeGrafter"/>
</dbReference>
<keyword evidence="3 5" id="KW-0238">DNA-binding</keyword>
<dbReference type="SUPFAM" id="SSF52172">
    <property type="entry name" value="CheY-like"/>
    <property type="match status" value="1"/>
</dbReference>
<dbReference type="PROSITE" id="PS50110">
    <property type="entry name" value="RESPONSE_REGULATORY"/>
    <property type="match status" value="1"/>
</dbReference>
<dbReference type="Gene3D" id="3.40.50.2300">
    <property type="match status" value="1"/>
</dbReference>
<evidence type="ECO:0000313" key="8">
    <source>
        <dbReference type="EMBL" id="SCY07796.1"/>
    </source>
</evidence>
<dbReference type="STRING" id="419481.SAMN05216233_103306"/>
<dbReference type="Gene3D" id="1.10.10.10">
    <property type="entry name" value="Winged helix-like DNA-binding domain superfamily/Winged helix DNA-binding domain"/>
    <property type="match status" value="1"/>
</dbReference>
<keyword evidence="9" id="KW-1185">Reference proteome</keyword>
<sequence>MDHSGDVLMQRPHKVIAMTILVVEDEQTDFLLIKHAIEQLNDAYTVLHAEGCREAVRAIHEGPVALALVDILLPDGDGHKITAHLKNHDIPFVMVSSKSMPENVVRSLKSGAEDYIRKPFDIEELAARLECVLRRTPGLSVATDAEPLPGADVLRIDFTPIEHRLLHRLRLGYGTYITSEELIEAVWGRAGLETAKGALRTYISHIRKKLTQAESPLAIVSKWGRGYRLTDADGSEA</sequence>
<dbReference type="Pfam" id="PF00072">
    <property type="entry name" value="Response_reg"/>
    <property type="match status" value="1"/>
</dbReference>
<dbReference type="InterPro" id="IPR001867">
    <property type="entry name" value="OmpR/PhoB-type_DNA-bd"/>
</dbReference>
<dbReference type="SMART" id="SM00862">
    <property type="entry name" value="Trans_reg_C"/>
    <property type="match status" value="1"/>
</dbReference>
<accession>A0A1G5CZF0</accession>
<dbReference type="OrthoDB" id="368799at2"/>
<dbReference type="InterPro" id="IPR016032">
    <property type="entry name" value="Sig_transdc_resp-reg_C-effctor"/>
</dbReference>
<dbReference type="PROSITE" id="PS51755">
    <property type="entry name" value="OMPR_PHOB"/>
    <property type="match status" value="1"/>
</dbReference>
<evidence type="ECO:0000256" key="5">
    <source>
        <dbReference type="PROSITE-ProRule" id="PRU01091"/>
    </source>
</evidence>
<dbReference type="InterPro" id="IPR036388">
    <property type="entry name" value="WH-like_DNA-bd_sf"/>
</dbReference>
<keyword evidence="2" id="KW-0902">Two-component regulatory system</keyword>
<feature type="modified residue" description="4-aspartylphosphate" evidence="4">
    <location>
        <position position="70"/>
    </location>
</feature>
<dbReference type="InterPro" id="IPR011006">
    <property type="entry name" value="CheY-like_superfamily"/>
</dbReference>
<organism evidence="8 9">
    <name type="scientific">Desulfoluna spongiiphila</name>
    <dbReference type="NCBI Taxonomy" id="419481"/>
    <lineage>
        <taxon>Bacteria</taxon>
        <taxon>Pseudomonadati</taxon>
        <taxon>Thermodesulfobacteriota</taxon>
        <taxon>Desulfobacteria</taxon>
        <taxon>Desulfobacterales</taxon>
        <taxon>Desulfolunaceae</taxon>
        <taxon>Desulfoluna</taxon>
    </lineage>
</organism>
<dbReference type="GO" id="GO:0005829">
    <property type="term" value="C:cytosol"/>
    <property type="evidence" value="ECO:0007669"/>
    <property type="project" value="TreeGrafter"/>
</dbReference>
<evidence type="ECO:0000256" key="4">
    <source>
        <dbReference type="PROSITE-ProRule" id="PRU00169"/>
    </source>
</evidence>
<dbReference type="GO" id="GO:0006355">
    <property type="term" value="P:regulation of DNA-templated transcription"/>
    <property type="evidence" value="ECO:0007669"/>
    <property type="project" value="InterPro"/>
</dbReference>
<reference evidence="8 9" key="1">
    <citation type="submission" date="2016-10" db="EMBL/GenBank/DDBJ databases">
        <authorList>
            <person name="de Groot N.N."/>
        </authorList>
    </citation>
    <scope>NUCLEOTIDE SEQUENCE [LARGE SCALE GENOMIC DNA]</scope>
    <source>
        <strain evidence="8 9">AA1</strain>
    </source>
</reference>
<evidence type="ECO:0000313" key="9">
    <source>
        <dbReference type="Proteomes" id="UP000198870"/>
    </source>
</evidence>
<feature type="domain" description="OmpR/PhoB-type" evidence="7">
    <location>
        <begin position="130"/>
        <end position="231"/>
    </location>
</feature>
<dbReference type="AlphaFoldDB" id="A0A1G5CZF0"/>
<evidence type="ECO:0000259" key="6">
    <source>
        <dbReference type="PROSITE" id="PS50110"/>
    </source>
</evidence>
<evidence type="ECO:0000259" key="7">
    <source>
        <dbReference type="PROSITE" id="PS51755"/>
    </source>
</evidence>
<name>A0A1G5CZF0_9BACT</name>